<comment type="caution">
    <text evidence="2">The sequence shown here is derived from an EMBL/GenBank/DDBJ whole genome shotgun (WGS) entry which is preliminary data.</text>
</comment>
<dbReference type="Proteomes" id="UP001295740">
    <property type="component" value="Unassembled WGS sequence"/>
</dbReference>
<feature type="compositionally biased region" description="Acidic residues" evidence="1">
    <location>
        <begin position="116"/>
        <end position="125"/>
    </location>
</feature>
<accession>A0AAI8V871</accession>
<feature type="region of interest" description="Disordered" evidence="1">
    <location>
        <begin position="94"/>
        <end position="131"/>
    </location>
</feature>
<dbReference type="AlphaFoldDB" id="A0AAI8V871"/>
<name>A0AAI8V871_9PEZI</name>
<proteinExistence type="predicted"/>
<feature type="compositionally biased region" description="Low complexity" evidence="1">
    <location>
        <begin position="48"/>
        <end position="73"/>
    </location>
</feature>
<gene>
    <name evidence="2" type="ORF">KHLLAP_LOCUS3277</name>
</gene>
<evidence type="ECO:0000313" key="3">
    <source>
        <dbReference type="Proteomes" id="UP001295740"/>
    </source>
</evidence>
<feature type="region of interest" description="Disordered" evidence="1">
    <location>
        <begin position="1"/>
        <end position="80"/>
    </location>
</feature>
<reference evidence="2" key="1">
    <citation type="submission" date="2023-10" db="EMBL/GenBank/DDBJ databases">
        <authorList>
            <person name="Hackl T."/>
        </authorList>
    </citation>
    <scope>NUCLEOTIDE SEQUENCE</scope>
</reference>
<evidence type="ECO:0000313" key="2">
    <source>
        <dbReference type="EMBL" id="CAJ2502809.1"/>
    </source>
</evidence>
<keyword evidence="3" id="KW-1185">Reference proteome</keyword>
<feature type="compositionally biased region" description="Low complexity" evidence="1">
    <location>
        <begin position="25"/>
        <end position="37"/>
    </location>
</feature>
<organism evidence="2 3">
    <name type="scientific">Anthostomella pinea</name>
    <dbReference type="NCBI Taxonomy" id="933095"/>
    <lineage>
        <taxon>Eukaryota</taxon>
        <taxon>Fungi</taxon>
        <taxon>Dikarya</taxon>
        <taxon>Ascomycota</taxon>
        <taxon>Pezizomycotina</taxon>
        <taxon>Sordariomycetes</taxon>
        <taxon>Xylariomycetidae</taxon>
        <taxon>Xylariales</taxon>
        <taxon>Xylariaceae</taxon>
        <taxon>Anthostomella</taxon>
    </lineage>
</organism>
<protein>
    <submittedName>
        <fullName evidence="2">Uu.00g102030.m01.CDS01</fullName>
    </submittedName>
</protein>
<dbReference type="EMBL" id="CAUWAG010000004">
    <property type="protein sequence ID" value="CAJ2502809.1"/>
    <property type="molecule type" value="Genomic_DNA"/>
</dbReference>
<evidence type="ECO:0000256" key="1">
    <source>
        <dbReference type="SAM" id="MobiDB-lite"/>
    </source>
</evidence>
<feature type="compositionally biased region" description="Basic and acidic residues" evidence="1">
    <location>
        <begin position="1"/>
        <end position="14"/>
    </location>
</feature>
<sequence>MLSQHIKAESRRWAAEQQQHHPAPSSVSSSASSVFSALADNSTRSRRSSISSIASEDAAAAAAQQQAAAQFQQPLDHNGAPITVYSSLEEAVAQSSARYEADAPRRLVTPGKLYENEEDDDEIIEGDGSNS</sequence>